<comment type="caution">
    <text evidence="2">The sequence shown here is derived from an EMBL/GenBank/DDBJ whole genome shotgun (WGS) entry which is preliminary data.</text>
</comment>
<evidence type="ECO:0000259" key="1">
    <source>
        <dbReference type="Pfam" id="PF18795"/>
    </source>
</evidence>
<dbReference type="Gene3D" id="1.25.10.50">
    <property type="match status" value="1"/>
</dbReference>
<evidence type="ECO:0000313" key="2">
    <source>
        <dbReference type="EMBL" id="KAI3406592.2"/>
    </source>
</evidence>
<organism evidence="2 3">
    <name type="scientific">Candida oxycetoniae</name>
    <dbReference type="NCBI Taxonomy" id="497107"/>
    <lineage>
        <taxon>Eukaryota</taxon>
        <taxon>Fungi</taxon>
        <taxon>Dikarya</taxon>
        <taxon>Ascomycota</taxon>
        <taxon>Saccharomycotina</taxon>
        <taxon>Pichiomycetes</taxon>
        <taxon>Debaryomycetaceae</taxon>
        <taxon>Candida/Lodderomyces clade</taxon>
        <taxon>Candida</taxon>
    </lineage>
</organism>
<feature type="domain" description="DNA mismatch repair protein HSM3 N-terminal" evidence="1">
    <location>
        <begin position="14"/>
        <end position="243"/>
    </location>
</feature>
<proteinExistence type="predicted"/>
<keyword evidence="3" id="KW-1185">Reference proteome</keyword>
<dbReference type="GeneID" id="73378341"/>
<dbReference type="RefSeq" id="XP_049182337.1">
    <property type="nucleotide sequence ID" value="XM_049326665.1"/>
</dbReference>
<accession>A0AAI9WZP7</accession>
<name>A0AAI9WZP7_9ASCO</name>
<dbReference type="InterPro" id="IPR041335">
    <property type="entry name" value="HSM3_N"/>
</dbReference>
<dbReference type="Pfam" id="PF18795">
    <property type="entry name" value="HSM3_N"/>
    <property type="match status" value="1"/>
</dbReference>
<reference evidence="2" key="1">
    <citation type="journal article" date="2022" name="DNA Res.">
        <title>Genome analysis of five recently described species of the CUG-Ser clade uncovers Candida theae as a new hybrid lineage with pathogenic potential in the Candida parapsilosis species complex.</title>
        <authorList>
            <person name="Mixao V."/>
            <person name="Del Olmo V."/>
            <person name="Hegedusova E."/>
            <person name="Saus E."/>
            <person name="Pryszcz L."/>
            <person name="Cillingova A."/>
            <person name="Nosek J."/>
            <person name="Gabaldon T."/>
        </authorList>
    </citation>
    <scope>NUCLEOTIDE SEQUENCE</scope>
    <source>
        <strain evidence="2">CBS 10844</strain>
    </source>
</reference>
<dbReference type="Proteomes" id="UP001202479">
    <property type="component" value="Unassembled WGS sequence"/>
</dbReference>
<dbReference type="AlphaFoldDB" id="A0AAI9WZP7"/>
<dbReference type="EMBL" id="JAHUZD010000023">
    <property type="protein sequence ID" value="KAI3406592.2"/>
    <property type="molecule type" value="Genomic_DNA"/>
</dbReference>
<evidence type="ECO:0000313" key="3">
    <source>
        <dbReference type="Proteomes" id="UP001202479"/>
    </source>
</evidence>
<protein>
    <submittedName>
        <fullName evidence="2">HSM3</fullName>
    </submittedName>
</protein>
<gene>
    <name evidence="2" type="ORF">KGF56_000724</name>
</gene>
<sequence length="474" mass="54867">MSGASTSDSLSESVILDLISSYESKTQINDKAVDSYTLIIDKTTIEVQSPRLIPVISQILLDKECARIDPYQVLLGLLEKILSFLTFQEILNYYPKDFILENLYQSSSIVCILCLKIIILNLHQPETQNFLHQNQVVTGLMELYFDPGTTNIAVLNQIELLAKKLEKEEMNLLDGSNELFFAIRKSKDAILLARFLNLFIILLPKMSQINESLYLFTKSEILLVKDDALFLILLVQFYTRLIDSDLKISPALNDLLTIFKSDDDELELEEIVKLEMVDLIAKMSYSNYTPALDKFELFKTHNLIKLFEKDQVDIKLLSRSNPNVIYGLNPSIFSDVLIHLPLFDDRYFPILLNSINCFHIWQSLEPKLSYEKLQLLPKDKLYTLLLAMSKLDYGRTYLFNHLPNIVVNELIESDIRNNEIWKLKLQILQVLNSTESVPGFEYWKEKLEESYNTMRFGQNYKNIQPKVEVVDETA</sequence>